<evidence type="ECO:0000313" key="3">
    <source>
        <dbReference type="EMBL" id="KAJ4806575.1"/>
    </source>
</evidence>
<evidence type="ECO:0000313" key="4">
    <source>
        <dbReference type="Proteomes" id="UP001140206"/>
    </source>
</evidence>
<keyword evidence="4" id="KW-1185">Reference proteome</keyword>
<feature type="region of interest" description="Disordered" evidence="1">
    <location>
        <begin position="39"/>
        <end position="99"/>
    </location>
</feature>
<dbReference type="Proteomes" id="UP001140206">
    <property type="component" value="Chromosome 3"/>
</dbReference>
<dbReference type="EMBL" id="JAMFTS010000001">
    <property type="protein sequence ID" value="KAJ4806575.1"/>
    <property type="molecule type" value="Genomic_DNA"/>
</dbReference>
<dbReference type="EMBL" id="JAMFTS010000003">
    <property type="protein sequence ID" value="KAJ4771195.1"/>
    <property type="molecule type" value="Genomic_DNA"/>
</dbReference>
<feature type="region of interest" description="Disordered" evidence="1">
    <location>
        <begin position="1"/>
        <end position="24"/>
    </location>
</feature>
<dbReference type="PANTHER" id="PTHR34546:SF3">
    <property type="entry name" value="OS06G0153600 PROTEIN"/>
    <property type="match status" value="1"/>
</dbReference>
<proteinExistence type="predicted"/>
<comment type="caution">
    <text evidence="2">The sequence shown here is derived from an EMBL/GenBank/DDBJ whole genome shotgun (WGS) entry which is preliminary data.</text>
</comment>
<evidence type="ECO:0000256" key="1">
    <source>
        <dbReference type="SAM" id="MobiDB-lite"/>
    </source>
</evidence>
<evidence type="ECO:0000313" key="2">
    <source>
        <dbReference type="EMBL" id="KAJ4771195.1"/>
    </source>
</evidence>
<reference evidence="2" key="1">
    <citation type="submission" date="2022-08" db="EMBL/GenBank/DDBJ databases">
        <authorList>
            <person name="Marques A."/>
        </authorList>
    </citation>
    <scope>NUCLEOTIDE SEQUENCE</scope>
    <source>
        <strain evidence="2">RhyPub2mFocal</strain>
        <tissue evidence="2">Leaves</tissue>
    </source>
</reference>
<sequence>MDLGPTKTPAFKREERRKRKERKKLEKLAESLCFWDPLTSGQSHPSDRAFSAIPVSDTPWPCDPNPPSPNHASSEWAPLVPKCSSPKPTPSSPHIVGKDVQRGALEKCKSFFEIEEEENGDCSDEEGEGHERILGFFSDLFQSDADLRRLYEERRDKGVLVCLVCQRKFGSCISLLHHANTISKSQRRQAHRVYGGTVSKVLGLQTVQVPLLRISEYYCYVVNIACLPFPMYCTRILCFLLEYFE</sequence>
<dbReference type="PANTHER" id="PTHR34546">
    <property type="entry name" value="OS06G0153600 PROTEIN"/>
    <property type="match status" value="1"/>
</dbReference>
<dbReference type="Proteomes" id="UP001140206">
    <property type="component" value="Chromosome 1"/>
</dbReference>
<dbReference type="AlphaFoldDB" id="A0AAV8DWJ6"/>
<organism evidence="2 4">
    <name type="scientific">Rhynchospora pubera</name>
    <dbReference type="NCBI Taxonomy" id="906938"/>
    <lineage>
        <taxon>Eukaryota</taxon>
        <taxon>Viridiplantae</taxon>
        <taxon>Streptophyta</taxon>
        <taxon>Embryophyta</taxon>
        <taxon>Tracheophyta</taxon>
        <taxon>Spermatophyta</taxon>
        <taxon>Magnoliopsida</taxon>
        <taxon>Liliopsida</taxon>
        <taxon>Poales</taxon>
        <taxon>Cyperaceae</taxon>
        <taxon>Cyperoideae</taxon>
        <taxon>Rhynchosporeae</taxon>
        <taxon>Rhynchospora</taxon>
    </lineage>
</organism>
<protein>
    <submittedName>
        <fullName evidence="2">Uncharacterized protein</fullName>
    </submittedName>
</protein>
<gene>
    <name evidence="3" type="ORF">LUZ62_019141</name>
    <name evidence="2" type="ORF">LUZ62_055452</name>
</gene>
<accession>A0AAV8DWJ6</accession>
<name>A0AAV8DWJ6_9POAL</name>